<evidence type="ECO:0000313" key="2">
    <source>
        <dbReference type="EMBL" id="AHM04666.1"/>
    </source>
</evidence>
<dbReference type="HOGENOM" id="CLU_2397722_0_0_5"/>
<dbReference type="STRING" id="1294273.roselon_02331"/>
<dbReference type="Pfam" id="PF00903">
    <property type="entry name" value="Glyoxalase"/>
    <property type="match status" value="1"/>
</dbReference>
<sequence length="93" mass="10714">MAKRNFKVRALGEIAIRCRDMPAMVAFYRDVVGLEPIREPEGQPIVFFRIAEGLAGIRRFWRCFATISRARDARAGARPRLRPARDPRCIISR</sequence>
<dbReference type="EMBL" id="CP004372">
    <property type="protein sequence ID" value="AHM04666.1"/>
    <property type="molecule type" value="Genomic_DNA"/>
</dbReference>
<keyword evidence="3" id="KW-1185">Reference proteome</keyword>
<gene>
    <name evidence="2" type="ORF">roselon_02331</name>
</gene>
<name>W8S6W9_9RHOB</name>
<dbReference type="InterPro" id="IPR004360">
    <property type="entry name" value="Glyas_Fos-R_dOase_dom"/>
</dbReference>
<feature type="domain" description="Glyoxalase/fosfomycin resistance/dioxygenase" evidence="1">
    <location>
        <begin position="11"/>
        <end position="53"/>
    </location>
</feature>
<accession>W8S6W9</accession>
<dbReference type="SUPFAM" id="SSF54593">
    <property type="entry name" value="Glyoxalase/Bleomycin resistance protein/Dihydroxybiphenyl dioxygenase"/>
    <property type="match status" value="1"/>
</dbReference>
<organism evidence="2 3">
    <name type="scientific">Roseicyclus elongatus DSM 19469</name>
    <dbReference type="NCBI Taxonomy" id="1294273"/>
    <lineage>
        <taxon>Bacteria</taxon>
        <taxon>Pseudomonadati</taxon>
        <taxon>Pseudomonadota</taxon>
        <taxon>Alphaproteobacteria</taxon>
        <taxon>Rhodobacterales</taxon>
        <taxon>Roseobacteraceae</taxon>
        <taxon>Roseicyclus</taxon>
    </lineage>
</organism>
<dbReference type="CDD" id="cd06587">
    <property type="entry name" value="VOC"/>
    <property type="match status" value="1"/>
</dbReference>
<reference evidence="2 3" key="1">
    <citation type="submission" date="2013-03" db="EMBL/GenBank/DDBJ databases">
        <authorList>
            <person name="Fiebig A."/>
            <person name="Goeker M."/>
            <person name="Klenk H.-P.P."/>
        </authorList>
    </citation>
    <scope>NUCLEOTIDE SEQUENCE [LARGE SCALE GENOMIC DNA]</scope>
    <source>
        <strain evidence="3">DSM 19469</strain>
    </source>
</reference>
<dbReference type="RefSeq" id="WP_245605331.1">
    <property type="nucleotide sequence ID" value="NZ_CP004372.1"/>
</dbReference>
<dbReference type="Gene3D" id="3.10.180.10">
    <property type="entry name" value="2,3-Dihydroxybiphenyl 1,2-Dioxygenase, domain 1"/>
    <property type="match status" value="1"/>
</dbReference>
<dbReference type="KEGG" id="red:roselon_02331"/>
<dbReference type="Proteomes" id="UP000019593">
    <property type="component" value="Chromosome"/>
</dbReference>
<dbReference type="InterPro" id="IPR029068">
    <property type="entry name" value="Glyas_Bleomycin-R_OHBP_Dase"/>
</dbReference>
<protein>
    <recommendedName>
        <fullName evidence="1">Glyoxalase/fosfomycin resistance/dioxygenase domain-containing protein</fullName>
    </recommendedName>
</protein>
<dbReference type="AlphaFoldDB" id="W8S6W9"/>
<proteinExistence type="predicted"/>
<evidence type="ECO:0000259" key="1">
    <source>
        <dbReference type="Pfam" id="PF00903"/>
    </source>
</evidence>
<evidence type="ECO:0000313" key="3">
    <source>
        <dbReference type="Proteomes" id="UP000019593"/>
    </source>
</evidence>
<dbReference type="eggNOG" id="COG0346">
    <property type="taxonomic scope" value="Bacteria"/>
</dbReference>